<dbReference type="SUPFAM" id="SSF51735">
    <property type="entry name" value="NAD(P)-binding Rossmann-fold domains"/>
    <property type="match status" value="1"/>
</dbReference>
<dbReference type="Pfam" id="PF02558">
    <property type="entry name" value="ApbA"/>
    <property type="match status" value="1"/>
</dbReference>
<organism evidence="3 4">
    <name type="scientific">Streptacidiphilus cavernicola</name>
    <dbReference type="NCBI Taxonomy" id="3342716"/>
    <lineage>
        <taxon>Bacteria</taxon>
        <taxon>Bacillati</taxon>
        <taxon>Actinomycetota</taxon>
        <taxon>Actinomycetes</taxon>
        <taxon>Kitasatosporales</taxon>
        <taxon>Streptomycetaceae</taxon>
        <taxon>Streptacidiphilus</taxon>
    </lineage>
</organism>
<dbReference type="Pfam" id="PF08546">
    <property type="entry name" value="ApbA_C"/>
    <property type="match status" value="1"/>
</dbReference>
<proteinExistence type="predicted"/>
<comment type="caution">
    <text evidence="3">The sequence shown here is derived from an EMBL/GenBank/DDBJ whole genome shotgun (WGS) entry which is preliminary data.</text>
</comment>
<protein>
    <submittedName>
        <fullName evidence="3">Ketopantoate reductase family protein</fullName>
    </submittedName>
</protein>
<evidence type="ECO:0000313" key="4">
    <source>
        <dbReference type="Proteomes" id="UP001592531"/>
    </source>
</evidence>
<feature type="domain" description="Ketopantoate reductase N-terminal" evidence="1">
    <location>
        <begin position="4"/>
        <end position="147"/>
    </location>
</feature>
<dbReference type="InterPro" id="IPR013328">
    <property type="entry name" value="6PGD_dom2"/>
</dbReference>
<dbReference type="InterPro" id="IPR013332">
    <property type="entry name" value="KPR_N"/>
</dbReference>
<sequence length="338" mass="35308">MRYIIIGAGAIGGGIGGRLHESGQDVVLVARGPHLAALRTDGLRFSSPEGTRTLAVPAVGGPGELRLDRDDVLLLAVKAQHTAALLDDWSGRPVDGGGTAGELLPLLCAQNGVENERLALRRFRRVYGVSVWMPATHLEPGRVAVPGAPLSGFLHLGRYPAPTGADPSGGDPTVRAISADLEKAHFRAPVHRDVMRWKYGKLIGNLGNAVDALADPAEQDTAAELYRRARAEGAAVLTAAGIPFASVDEQLAVRGDLMDPVPLDGAERGGSSSWQSLARGTGSIEADYLNGEIVLLARRHGVPAPVNEALQRLATAYARAGRAPGSLPTAELTALLAL</sequence>
<feature type="domain" description="Ketopantoate reductase C-terminal" evidence="2">
    <location>
        <begin position="193"/>
        <end position="317"/>
    </location>
</feature>
<dbReference type="EMBL" id="JBHFAB010000002">
    <property type="protein sequence ID" value="MFC1415732.1"/>
    <property type="molecule type" value="Genomic_DNA"/>
</dbReference>
<dbReference type="InterPro" id="IPR013752">
    <property type="entry name" value="KPA_reductase"/>
</dbReference>
<dbReference type="RefSeq" id="WP_380531938.1">
    <property type="nucleotide sequence ID" value="NZ_JBHFAB010000002.1"/>
</dbReference>
<accession>A0ABV6VQ73</accession>
<evidence type="ECO:0000313" key="3">
    <source>
        <dbReference type="EMBL" id="MFC1415732.1"/>
    </source>
</evidence>
<dbReference type="InterPro" id="IPR036291">
    <property type="entry name" value="NAD(P)-bd_dom_sf"/>
</dbReference>
<gene>
    <name evidence="3" type="ORF">ACEZDE_03600</name>
</gene>
<dbReference type="InterPro" id="IPR051402">
    <property type="entry name" value="KPR-Related"/>
</dbReference>
<dbReference type="InterPro" id="IPR008927">
    <property type="entry name" value="6-PGluconate_DH-like_C_sf"/>
</dbReference>
<evidence type="ECO:0000259" key="2">
    <source>
        <dbReference type="Pfam" id="PF08546"/>
    </source>
</evidence>
<reference evidence="3 4" key="1">
    <citation type="submission" date="2024-09" db="EMBL/GenBank/DDBJ databases">
        <authorList>
            <person name="Lee S.D."/>
        </authorList>
    </citation>
    <scope>NUCLEOTIDE SEQUENCE [LARGE SCALE GENOMIC DNA]</scope>
    <source>
        <strain evidence="3 4">N8-3</strain>
    </source>
</reference>
<dbReference type="Gene3D" id="3.40.50.720">
    <property type="entry name" value="NAD(P)-binding Rossmann-like Domain"/>
    <property type="match status" value="1"/>
</dbReference>
<dbReference type="Proteomes" id="UP001592531">
    <property type="component" value="Unassembled WGS sequence"/>
</dbReference>
<dbReference type="SUPFAM" id="SSF48179">
    <property type="entry name" value="6-phosphogluconate dehydrogenase C-terminal domain-like"/>
    <property type="match status" value="1"/>
</dbReference>
<evidence type="ECO:0000259" key="1">
    <source>
        <dbReference type="Pfam" id="PF02558"/>
    </source>
</evidence>
<dbReference type="PANTHER" id="PTHR21708">
    <property type="entry name" value="PROBABLE 2-DEHYDROPANTOATE 2-REDUCTASE"/>
    <property type="match status" value="1"/>
</dbReference>
<keyword evidence="4" id="KW-1185">Reference proteome</keyword>
<dbReference type="PANTHER" id="PTHR21708:SF26">
    <property type="entry name" value="2-DEHYDROPANTOATE 2-REDUCTASE"/>
    <property type="match status" value="1"/>
</dbReference>
<dbReference type="Gene3D" id="1.10.1040.10">
    <property type="entry name" value="N-(1-d-carboxylethyl)-l-norvaline Dehydrogenase, domain 2"/>
    <property type="match status" value="1"/>
</dbReference>
<name>A0ABV6VQ73_9ACTN</name>